<accession>D2V5H5</accession>
<dbReference type="InterPro" id="IPR020849">
    <property type="entry name" value="Small_GTPase_Ras-type"/>
</dbReference>
<dbReference type="AlphaFoldDB" id="D2V5H5"/>
<reference evidence="3 4" key="1">
    <citation type="journal article" date="2010" name="Cell">
        <title>The genome of Naegleria gruberi illuminates early eukaryotic versatility.</title>
        <authorList>
            <person name="Fritz-Laylin L.K."/>
            <person name="Prochnik S.E."/>
            <person name="Ginger M.L."/>
            <person name="Dacks J.B."/>
            <person name="Carpenter M.L."/>
            <person name="Field M.C."/>
            <person name="Kuo A."/>
            <person name="Paredez A."/>
            <person name="Chapman J."/>
            <person name="Pham J."/>
            <person name="Shu S."/>
            <person name="Neupane R."/>
            <person name="Cipriano M."/>
            <person name="Mancuso J."/>
            <person name="Tu H."/>
            <person name="Salamov A."/>
            <person name="Lindquist E."/>
            <person name="Shapiro H."/>
            <person name="Lucas S."/>
            <person name="Grigoriev I.V."/>
            <person name="Cande W.Z."/>
            <person name="Fulton C."/>
            <person name="Rokhsar D.S."/>
            <person name="Dawson S.C."/>
        </authorList>
    </citation>
    <scope>NUCLEOTIDE SEQUENCE [LARGE SCALE GENOMIC DNA]</scope>
    <source>
        <strain evidence="3 4">NEG-M</strain>
    </source>
</reference>
<dbReference type="PANTHER" id="PTHR24070">
    <property type="entry name" value="RAS, DI-RAS, AND RHEB FAMILY MEMBERS OF SMALL GTPASE SUPERFAMILY"/>
    <property type="match status" value="1"/>
</dbReference>
<dbReference type="VEuPathDB" id="AmoebaDB:NAEGRDRAFT_4414"/>
<evidence type="ECO:0000256" key="1">
    <source>
        <dbReference type="ARBA" id="ARBA00022741"/>
    </source>
</evidence>
<organism evidence="4">
    <name type="scientific">Naegleria gruberi</name>
    <name type="common">Amoeba</name>
    <dbReference type="NCBI Taxonomy" id="5762"/>
    <lineage>
        <taxon>Eukaryota</taxon>
        <taxon>Discoba</taxon>
        <taxon>Heterolobosea</taxon>
        <taxon>Tetramitia</taxon>
        <taxon>Eutetramitia</taxon>
        <taxon>Vahlkampfiidae</taxon>
        <taxon>Naegleria</taxon>
    </lineage>
</organism>
<gene>
    <name evidence="3" type="ORF">NAEGRDRAFT_4414</name>
</gene>
<dbReference type="GO" id="GO:0007165">
    <property type="term" value="P:signal transduction"/>
    <property type="evidence" value="ECO:0007669"/>
    <property type="project" value="InterPro"/>
</dbReference>
<dbReference type="InterPro" id="IPR027417">
    <property type="entry name" value="P-loop_NTPase"/>
</dbReference>
<dbReference type="EMBL" id="GG738852">
    <property type="protein sequence ID" value="EFC48115.1"/>
    <property type="molecule type" value="Genomic_DNA"/>
</dbReference>
<dbReference type="InParanoid" id="D2V5H5"/>
<keyword evidence="1" id="KW-0547">Nucleotide-binding</keyword>
<dbReference type="PROSITE" id="PS51421">
    <property type="entry name" value="RAS"/>
    <property type="match status" value="1"/>
</dbReference>
<dbReference type="Proteomes" id="UP000006671">
    <property type="component" value="Unassembled WGS sequence"/>
</dbReference>
<dbReference type="GeneID" id="8861516"/>
<dbReference type="STRING" id="5762.D2V5H5"/>
<sequence>HDQVIEDSMHKIICVDDEMVYIDILEMKGNSEYEVLRPIYIEKVETFVIVVSENDLNSFIETRRQLIVLLEVKEKRIDIPILFAINKVDRDDSKSQIE</sequence>
<dbReference type="SUPFAM" id="SSF52540">
    <property type="entry name" value="P-loop containing nucleoside triphosphate hydrolases"/>
    <property type="match status" value="1"/>
</dbReference>
<dbReference type="Pfam" id="PF00071">
    <property type="entry name" value="Ras"/>
    <property type="match status" value="1"/>
</dbReference>
<evidence type="ECO:0000313" key="4">
    <source>
        <dbReference type="Proteomes" id="UP000006671"/>
    </source>
</evidence>
<feature type="non-terminal residue" evidence="3">
    <location>
        <position position="1"/>
    </location>
</feature>
<feature type="non-terminal residue" evidence="3">
    <location>
        <position position="98"/>
    </location>
</feature>
<dbReference type="KEGG" id="ngr:NAEGRDRAFT_4414"/>
<dbReference type="GO" id="GO:0003924">
    <property type="term" value="F:GTPase activity"/>
    <property type="evidence" value="ECO:0007669"/>
    <property type="project" value="InterPro"/>
</dbReference>
<dbReference type="InterPro" id="IPR001806">
    <property type="entry name" value="Small_GTPase"/>
</dbReference>
<keyword evidence="2" id="KW-0342">GTP-binding</keyword>
<dbReference type="RefSeq" id="XP_002680859.1">
    <property type="nucleotide sequence ID" value="XM_002680813.1"/>
</dbReference>
<dbReference type="Gene3D" id="3.40.50.300">
    <property type="entry name" value="P-loop containing nucleotide triphosphate hydrolases"/>
    <property type="match status" value="1"/>
</dbReference>
<keyword evidence="4" id="KW-1185">Reference proteome</keyword>
<protein>
    <submittedName>
        <fullName evidence="3">Predicted protein</fullName>
    </submittedName>
</protein>
<name>D2V5H5_NAEGR</name>
<proteinExistence type="predicted"/>
<dbReference type="GO" id="GO:0005525">
    <property type="term" value="F:GTP binding"/>
    <property type="evidence" value="ECO:0007669"/>
    <property type="project" value="UniProtKB-KW"/>
</dbReference>
<dbReference type="GO" id="GO:0016020">
    <property type="term" value="C:membrane"/>
    <property type="evidence" value="ECO:0007669"/>
    <property type="project" value="InterPro"/>
</dbReference>
<evidence type="ECO:0000256" key="2">
    <source>
        <dbReference type="ARBA" id="ARBA00023134"/>
    </source>
</evidence>
<evidence type="ECO:0000313" key="3">
    <source>
        <dbReference type="EMBL" id="EFC48115.1"/>
    </source>
</evidence>